<evidence type="ECO:0000259" key="1">
    <source>
        <dbReference type="Pfam" id="PF09511"/>
    </source>
</evidence>
<dbReference type="AlphaFoldDB" id="A0A8H5EYH2"/>
<organism evidence="2 3">
    <name type="scientific">Psilocybe cf. subviscida</name>
    <dbReference type="NCBI Taxonomy" id="2480587"/>
    <lineage>
        <taxon>Eukaryota</taxon>
        <taxon>Fungi</taxon>
        <taxon>Dikarya</taxon>
        <taxon>Basidiomycota</taxon>
        <taxon>Agaricomycotina</taxon>
        <taxon>Agaricomycetes</taxon>
        <taxon>Agaricomycetidae</taxon>
        <taxon>Agaricales</taxon>
        <taxon>Agaricineae</taxon>
        <taxon>Strophariaceae</taxon>
        <taxon>Psilocybe</taxon>
    </lineage>
</organism>
<feature type="domain" description="T4 RNA ligase 1-like N-terminal" evidence="1">
    <location>
        <begin position="69"/>
        <end position="187"/>
    </location>
</feature>
<dbReference type="OrthoDB" id="3217513at2759"/>
<accession>A0A8H5EYH2</accession>
<dbReference type="InterPro" id="IPR019039">
    <property type="entry name" value="T4-Rnl1-like_N"/>
</dbReference>
<proteinExistence type="predicted"/>
<dbReference type="Pfam" id="PF09511">
    <property type="entry name" value="RNA_lig_T4_1"/>
    <property type="match status" value="1"/>
</dbReference>
<keyword evidence="3" id="KW-1185">Reference proteome</keyword>
<gene>
    <name evidence="2" type="ORF">D9619_006502</name>
</gene>
<protein>
    <recommendedName>
        <fullName evidence="1">T4 RNA ligase 1-like N-terminal domain-containing protein</fullName>
    </recommendedName>
</protein>
<comment type="caution">
    <text evidence="2">The sequence shown here is derived from an EMBL/GenBank/DDBJ whole genome shotgun (WGS) entry which is preliminary data.</text>
</comment>
<dbReference type="Proteomes" id="UP000567179">
    <property type="component" value="Unassembled WGS sequence"/>
</dbReference>
<evidence type="ECO:0000313" key="2">
    <source>
        <dbReference type="EMBL" id="KAF5316693.1"/>
    </source>
</evidence>
<dbReference type="EMBL" id="JAACJJ010000042">
    <property type="protein sequence ID" value="KAF5316693.1"/>
    <property type="molecule type" value="Genomic_DNA"/>
</dbReference>
<evidence type="ECO:0000313" key="3">
    <source>
        <dbReference type="Proteomes" id="UP000567179"/>
    </source>
</evidence>
<sequence length="457" mass="51834">MAASSPLRSTTIDRSLLDDHATERIRGPEGKKPYALITSKRHPYLPLAIQNYTNRAFMGSKPDELTLAARTLVTETTTGNVVSRSFSKFFNHHEKFAYKPTGSEYTFTIEEKVDGSIINLFYYAGEWRMASRSSFEGPHIDSAWSIIKLKYAKALQNLDKDMTYVFELIDPAMPVKVIYTRQDLVLLSVVCKDGQEPRPDFDWGIYPFPRPRRHGASEVKPKTLQRLNLENEEGFVIKFWQTPQDKHPQRIKVKFDAYLRSIAVPPKPGAQKEAQLTMGSSFTQTAASQPALSIVVPPSNQKVVETYLNRRLNIHHFKPEVIAATMRQTKEKYLRSLESIADDYGGDAWLSEIDSVWNRVNALLSIHEAEWVKDTTSLQREGHKPSVANSKIARQGFERRILRGRKFDAAYRTALMAWFTGEPVSKQISLVLNTIVMPPDLCTDNIIGQLDPETNGG</sequence>
<reference evidence="2 3" key="1">
    <citation type="journal article" date="2020" name="ISME J.">
        <title>Uncovering the hidden diversity of litter-decomposition mechanisms in mushroom-forming fungi.</title>
        <authorList>
            <person name="Floudas D."/>
            <person name="Bentzer J."/>
            <person name="Ahren D."/>
            <person name="Johansson T."/>
            <person name="Persson P."/>
            <person name="Tunlid A."/>
        </authorList>
    </citation>
    <scope>NUCLEOTIDE SEQUENCE [LARGE SCALE GENOMIC DNA]</scope>
    <source>
        <strain evidence="2 3">CBS 101986</strain>
    </source>
</reference>
<name>A0A8H5EYH2_9AGAR</name>